<feature type="compositionally biased region" description="Basic and acidic residues" evidence="1">
    <location>
        <begin position="84"/>
        <end position="93"/>
    </location>
</feature>
<reference evidence="3" key="1">
    <citation type="submission" date="2019-04" db="EMBL/GenBank/DDBJ databases">
        <title>Friends and foes A comparative genomics study of 23 Aspergillus species from section Flavi.</title>
        <authorList>
            <consortium name="DOE Joint Genome Institute"/>
            <person name="Kjaerbolling I."/>
            <person name="Vesth T."/>
            <person name="Frisvad J.C."/>
            <person name="Nybo J.L."/>
            <person name="Theobald S."/>
            <person name="Kildgaard S."/>
            <person name="Isbrandt T."/>
            <person name="Kuo A."/>
            <person name="Sato A."/>
            <person name="Lyhne E.K."/>
            <person name="Kogle M.E."/>
            <person name="Wiebenga A."/>
            <person name="Kun R.S."/>
            <person name="Lubbers R.J."/>
            <person name="Makela M.R."/>
            <person name="Barry K."/>
            <person name="Chovatia M."/>
            <person name="Clum A."/>
            <person name="Daum C."/>
            <person name="Haridas S."/>
            <person name="He G."/>
            <person name="LaButti K."/>
            <person name="Lipzen A."/>
            <person name="Mondo S."/>
            <person name="Riley R."/>
            <person name="Salamov A."/>
            <person name="Simmons B.A."/>
            <person name="Magnuson J.K."/>
            <person name="Henrissat B."/>
            <person name="Mortensen U.H."/>
            <person name="Larsen T.O."/>
            <person name="Devries R.P."/>
            <person name="Grigoriev I.V."/>
            <person name="Machida M."/>
            <person name="Baker S.E."/>
            <person name="Andersen M.R."/>
        </authorList>
    </citation>
    <scope>NUCLEOTIDE SEQUENCE</scope>
    <source>
        <strain evidence="3">CBS 117612</strain>
    </source>
</reference>
<dbReference type="EMBL" id="ML737127">
    <property type="protein sequence ID" value="KAE8343742.1"/>
    <property type="molecule type" value="Genomic_DNA"/>
</dbReference>
<gene>
    <name evidence="3" type="ORF">BDV24DRAFT_161050</name>
</gene>
<keyword evidence="2" id="KW-0732">Signal</keyword>
<dbReference type="Proteomes" id="UP000325558">
    <property type="component" value="Unassembled WGS sequence"/>
</dbReference>
<proteinExistence type="predicted"/>
<feature type="signal peptide" evidence="2">
    <location>
        <begin position="1"/>
        <end position="23"/>
    </location>
</feature>
<protein>
    <submittedName>
        <fullName evidence="3">Uncharacterized protein</fullName>
    </submittedName>
</protein>
<dbReference type="OrthoDB" id="4488944at2759"/>
<evidence type="ECO:0000313" key="3">
    <source>
        <dbReference type="EMBL" id="KAE8343742.1"/>
    </source>
</evidence>
<dbReference type="AlphaFoldDB" id="A0A5N6YE60"/>
<feature type="chain" id="PRO_5024916822" evidence="2">
    <location>
        <begin position="24"/>
        <end position="335"/>
    </location>
</feature>
<feature type="region of interest" description="Disordered" evidence="1">
    <location>
        <begin position="61"/>
        <end position="93"/>
    </location>
</feature>
<sequence>MRWIIPNLLAALAVSSLFSSVVTWPTGDRELGKGQSVDNDFGDEVRGYDSQPIYSRREITKSLPGLSEHPDSETHVGYGAIPERAPRPKADKPVDDADIPDVGQEGLATALEAIHLDSHNHSIVNRGEKEEKELSLFFGSRWQKETFYRFIPAKDMGSKNLKPNEVKDLGKKGYELIKDKFNFNGNVIVSALFIPDVGVAVGSKPRGTGVVKEMLDKSHKISGKNEFVGTWFEKYWDIVQARDLTHECNSVREEDLYHAEDLVIIKGADEYLKKLRIDAWGKKNFPRGTHMVSYGKYNSEDKSVGPKEPCGGAEKTELTIPCKFVASKLNIDWST</sequence>
<evidence type="ECO:0000256" key="1">
    <source>
        <dbReference type="SAM" id="MobiDB-lite"/>
    </source>
</evidence>
<name>A0A5N6YE60_9EURO</name>
<evidence type="ECO:0000256" key="2">
    <source>
        <dbReference type="SAM" id="SignalP"/>
    </source>
</evidence>
<accession>A0A5N6YE60</accession>
<organism evidence="3">
    <name type="scientific">Aspergillus arachidicola</name>
    <dbReference type="NCBI Taxonomy" id="656916"/>
    <lineage>
        <taxon>Eukaryota</taxon>
        <taxon>Fungi</taxon>
        <taxon>Dikarya</taxon>
        <taxon>Ascomycota</taxon>
        <taxon>Pezizomycotina</taxon>
        <taxon>Eurotiomycetes</taxon>
        <taxon>Eurotiomycetidae</taxon>
        <taxon>Eurotiales</taxon>
        <taxon>Aspergillaceae</taxon>
        <taxon>Aspergillus</taxon>
        <taxon>Aspergillus subgen. Circumdati</taxon>
    </lineage>
</organism>